<evidence type="ECO:0000256" key="1">
    <source>
        <dbReference type="SAM" id="MobiDB-lite"/>
    </source>
</evidence>
<feature type="compositionally biased region" description="Polar residues" evidence="1">
    <location>
        <begin position="41"/>
        <end position="51"/>
    </location>
</feature>
<organism evidence="2 3">
    <name type="scientific">Micromonospora globbae</name>
    <dbReference type="NCBI Taxonomy" id="1894969"/>
    <lineage>
        <taxon>Bacteria</taxon>
        <taxon>Bacillati</taxon>
        <taxon>Actinomycetota</taxon>
        <taxon>Actinomycetes</taxon>
        <taxon>Micromonosporales</taxon>
        <taxon>Micromonosporaceae</taxon>
        <taxon>Micromonospora</taxon>
    </lineage>
</organism>
<accession>A0A420F6F1</accession>
<evidence type="ECO:0000313" key="3">
    <source>
        <dbReference type="Proteomes" id="UP000285744"/>
    </source>
</evidence>
<sequence length="93" mass="9449">MNPPPSTEVHTAAPSARAPTISQPAGPPTTRAALTARGPPNRSNGAGTSRNAPPDAWIQLLVRGFPCTPPVAAPSAANRASRHAAAYSSCCRP</sequence>
<proteinExistence type="predicted"/>
<evidence type="ECO:0000313" key="2">
    <source>
        <dbReference type="EMBL" id="RKF28506.1"/>
    </source>
</evidence>
<feature type="region of interest" description="Disordered" evidence="1">
    <location>
        <begin position="1"/>
        <end position="55"/>
    </location>
</feature>
<comment type="caution">
    <text evidence="2">The sequence shown here is derived from an EMBL/GenBank/DDBJ whole genome shotgun (WGS) entry which is preliminary data.</text>
</comment>
<dbReference type="AlphaFoldDB" id="A0A420F6F1"/>
<dbReference type="Proteomes" id="UP000285744">
    <property type="component" value="Unassembled WGS sequence"/>
</dbReference>
<protein>
    <submittedName>
        <fullName evidence="2">Uncharacterized protein</fullName>
    </submittedName>
</protein>
<dbReference type="EMBL" id="RAQQ01000003">
    <property type="protein sequence ID" value="RKF28506.1"/>
    <property type="molecule type" value="Genomic_DNA"/>
</dbReference>
<reference evidence="2 3" key="1">
    <citation type="journal article" date="2018" name="Int. J. Syst. Evol. Microbiol.">
        <title>Micromonospora globbae sp. nov., an endophytic actinomycete isolated from roots of Globba winitii C. H. Wright.</title>
        <authorList>
            <person name="Kuncharoen N."/>
            <person name="Pittayakhajonwut P."/>
            <person name="Tanasupawat S."/>
        </authorList>
    </citation>
    <scope>NUCLEOTIDE SEQUENCE [LARGE SCALE GENOMIC DNA]</scope>
    <source>
        <strain evidence="2 3">WPS1-2</strain>
    </source>
</reference>
<gene>
    <name evidence="2" type="ORF">D7I43_05680</name>
</gene>
<name>A0A420F6F1_9ACTN</name>